<dbReference type="GeneID" id="94688723"/>
<dbReference type="EMBL" id="JAJVKT010000005">
    <property type="protein sequence ID" value="MCE7508025.1"/>
    <property type="molecule type" value="Genomic_DNA"/>
</dbReference>
<dbReference type="AlphaFoldDB" id="A0A9Q3VZQ8"/>
<organism evidence="2 3">
    <name type="scientific">Alloalcanivorax xenomutans</name>
    <dbReference type="NCBI Taxonomy" id="1094342"/>
    <lineage>
        <taxon>Bacteria</taxon>
        <taxon>Pseudomonadati</taxon>
        <taxon>Pseudomonadota</taxon>
        <taxon>Gammaproteobacteria</taxon>
        <taxon>Oceanospirillales</taxon>
        <taxon>Alcanivoracaceae</taxon>
        <taxon>Alloalcanivorax</taxon>
    </lineage>
</organism>
<evidence type="ECO:0000313" key="2">
    <source>
        <dbReference type="EMBL" id="MCE7508025.1"/>
    </source>
</evidence>
<reference evidence="2" key="1">
    <citation type="submission" date="2022-01" db="EMBL/GenBank/DDBJ databases">
        <authorList>
            <person name="Karlyshev A.V."/>
            <person name="Jaspars M."/>
        </authorList>
    </citation>
    <scope>NUCLEOTIDE SEQUENCE</scope>
    <source>
        <strain evidence="2">AGSA3-2</strain>
    </source>
</reference>
<keyword evidence="1" id="KW-0472">Membrane</keyword>
<gene>
    <name evidence="2" type="ORF">LZG35_05205</name>
</gene>
<sequence>MTLLLVVVTLLGAALLYFSDRQQRLLALPLPPAARFGGLLMIVGGLAGWAAHWGVGVGLFTGLWVFALGGMVLPMIVGHLVDGYRAQGRSRS</sequence>
<proteinExistence type="predicted"/>
<name>A0A9Q3VZQ8_9GAMM</name>
<keyword evidence="3" id="KW-1185">Reference proteome</keyword>
<dbReference type="Proteomes" id="UP001107961">
    <property type="component" value="Unassembled WGS sequence"/>
</dbReference>
<dbReference type="RefSeq" id="WP_022994723.1">
    <property type="nucleotide sequence ID" value="NZ_CBDDTQ010000003.1"/>
</dbReference>
<keyword evidence="1" id="KW-1133">Transmembrane helix</keyword>
<comment type="caution">
    <text evidence="2">The sequence shown here is derived from an EMBL/GenBank/DDBJ whole genome shotgun (WGS) entry which is preliminary data.</text>
</comment>
<dbReference type="KEGG" id="axe:P40_20630"/>
<protein>
    <submittedName>
        <fullName evidence="2">Uncharacterized protein</fullName>
    </submittedName>
</protein>
<feature type="transmembrane region" description="Helical" evidence="1">
    <location>
        <begin position="51"/>
        <end position="81"/>
    </location>
</feature>
<evidence type="ECO:0000313" key="3">
    <source>
        <dbReference type="Proteomes" id="UP001107961"/>
    </source>
</evidence>
<keyword evidence="1" id="KW-0812">Transmembrane</keyword>
<accession>A0A9Q3VZQ8</accession>
<evidence type="ECO:0000256" key="1">
    <source>
        <dbReference type="SAM" id="Phobius"/>
    </source>
</evidence>